<reference evidence="10" key="1">
    <citation type="submission" date="2024-06" db="EMBL/GenBank/DDBJ databases">
        <title>Complete genome sequence of the cellulolytic actinobacterium, Cellulosimicrobium ES-005.</title>
        <authorList>
            <person name="Matthews C.T."/>
            <person name="Underwood K.D."/>
            <person name="Ghanchi K.M."/>
            <person name="Fields S.D."/>
            <person name="Gardner S.G."/>
        </authorList>
    </citation>
    <scope>NUCLEOTIDE SEQUENCE</scope>
    <source>
        <strain evidence="10">ES-005</strain>
    </source>
</reference>
<feature type="transmembrane region" description="Helical" evidence="8">
    <location>
        <begin position="403"/>
        <end position="426"/>
    </location>
</feature>
<dbReference type="PROSITE" id="PS50156">
    <property type="entry name" value="SSD"/>
    <property type="match status" value="1"/>
</dbReference>
<keyword evidence="3 8" id="KW-0812">Transmembrane</keyword>
<dbReference type="GO" id="GO:0005886">
    <property type="term" value="C:plasma membrane"/>
    <property type="evidence" value="ECO:0007669"/>
    <property type="project" value="UniProtKB-SubCell"/>
</dbReference>
<evidence type="ECO:0000256" key="4">
    <source>
        <dbReference type="ARBA" id="ARBA00022989"/>
    </source>
</evidence>
<keyword evidence="2" id="KW-1003">Cell membrane</keyword>
<dbReference type="Gene3D" id="1.10.287.1490">
    <property type="match status" value="1"/>
</dbReference>
<feature type="transmembrane region" description="Helical" evidence="8">
    <location>
        <begin position="662"/>
        <end position="681"/>
    </location>
</feature>
<dbReference type="PANTHER" id="PTHR33406:SF13">
    <property type="entry name" value="MEMBRANE PROTEIN YDFJ"/>
    <property type="match status" value="1"/>
</dbReference>
<protein>
    <submittedName>
        <fullName evidence="10">MMPL family transporter</fullName>
    </submittedName>
</protein>
<evidence type="ECO:0000256" key="1">
    <source>
        <dbReference type="ARBA" id="ARBA00004651"/>
    </source>
</evidence>
<dbReference type="InterPro" id="IPR004869">
    <property type="entry name" value="MMPL_dom"/>
</dbReference>
<accession>A0AAU8G0J2</accession>
<feature type="transmembrane region" description="Helical" evidence="8">
    <location>
        <begin position="327"/>
        <end position="346"/>
    </location>
</feature>
<dbReference type="GO" id="GO:0022857">
    <property type="term" value="F:transmembrane transporter activity"/>
    <property type="evidence" value="ECO:0007669"/>
    <property type="project" value="InterPro"/>
</dbReference>
<gene>
    <name evidence="10" type="ORF">ABRQ22_16310</name>
</gene>
<evidence type="ECO:0000256" key="8">
    <source>
        <dbReference type="SAM" id="Phobius"/>
    </source>
</evidence>
<evidence type="ECO:0000256" key="6">
    <source>
        <dbReference type="SAM" id="Coils"/>
    </source>
</evidence>
<evidence type="ECO:0000256" key="5">
    <source>
        <dbReference type="ARBA" id="ARBA00023136"/>
    </source>
</evidence>
<dbReference type="SUPFAM" id="SSF82866">
    <property type="entry name" value="Multidrug efflux transporter AcrB transmembrane domain"/>
    <property type="match status" value="2"/>
</dbReference>
<name>A0AAU8G0J2_9MICO</name>
<sequence length="874" mass="90412">MAELLYRLGRACARRARTVLAAWLAVLVLAGAAFVAFGGSLASSFSIPGTPTAEVTERLQTALPEASGGSGTVVFATEDGSAFTPEQEAAISDRLAAAEEVDGVETAVDPFATQAELADQRQQVEDGRTQIEAGRTQLEDGRTQLAAGQEQLDAARTQLDEGQAQLDAARAQAQAAGALDQVAPQLDAQQAELDAGRAELDAQAAALDKQMTALEDQSTTLEEQSAQLEASAPLLEMASEIRMVSEDGSAAVASVAFTEPNMSIEQQTKDDLVAVFTDDPVEGVQTDFSSDITQGVPQVFGVGEAIGLVVAAIVLVVMLGTLVGAGLPILTALIGVGIGALAAMSLSGVVEMSSVTPVLGLMLGLAVGIDYSLFIVNRHRRQLKQGDDVQESIALANGTSGNAVVFAGATVLIALLALNVTGIPFLGLMGTVGALCVAIAVLIAVTLTPALLSMIGTRILSRRERAALAGTQTPGEPGAATDAAPSGTTALDGTKPVRPMSTLRAVGTAILAVVALGVIALPALDLRTNLPDGSSEAHDSTQYRAYSTIAEQFGEGTNGPLLVVADLPGEPTEAEALEYQVQVARSLFALDDVVAVAPIGTSADRTVAAFQVIPAEGPTSASTEELVHALRDVEAPDGTASLGVAGSASGNIDISDKLAQALPIYLAVVVGLSLVILVLVFRSIFVPVVATLGFILSYFAALGGVVAIYQWGWLSGVFGVETPGPILNFLPTILVGILFGLAMDYQLFLGSGMREAYAHGAPARVAIVQGVRAGRAVVTAAAIIMISVFGGFVFSHSAMIRPIGFALAFGVLVDAFVVRMLLVPALMHLVGDKAWWLPRWLDRILPDVDVEGAALERRHPHHETPVDSPEPARS</sequence>
<proteinExistence type="predicted"/>
<feature type="transmembrane region" description="Helical" evidence="8">
    <location>
        <begin position="729"/>
        <end position="752"/>
    </location>
</feature>
<comment type="subcellular location">
    <subcellularLocation>
        <location evidence="1">Cell membrane</location>
        <topology evidence="1">Multi-pass membrane protein</topology>
    </subcellularLocation>
</comment>
<organism evidence="10">
    <name type="scientific">Cellulosimicrobium sp. ES-005</name>
    <dbReference type="NCBI Taxonomy" id="3163031"/>
    <lineage>
        <taxon>Bacteria</taxon>
        <taxon>Bacillati</taxon>
        <taxon>Actinomycetota</taxon>
        <taxon>Actinomycetes</taxon>
        <taxon>Micrococcales</taxon>
        <taxon>Promicromonosporaceae</taxon>
        <taxon>Cellulosimicrobium</taxon>
    </lineage>
</organism>
<feature type="domain" description="SSD" evidence="9">
    <location>
        <begin position="322"/>
        <end position="454"/>
    </location>
</feature>
<feature type="transmembrane region" description="Helical" evidence="8">
    <location>
        <begin position="358"/>
        <end position="376"/>
    </location>
</feature>
<evidence type="ECO:0000259" key="9">
    <source>
        <dbReference type="PROSITE" id="PS50156"/>
    </source>
</evidence>
<dbReference type="Pfam" id="PF03176">
    <property type="entry name" value="MMPL"/>
    <property type="match status" value="2"/>
</dbReference>
<dbReference type="InterPro" id="IPR000731">
    <property type="entry name" value="SSD"/>
</dbReference>
<feature type="transmembrane region" description="Helical" evidence="8">
    <location>
        <begin position="432"/>
        <end position="455"/>
    </location>
</feature>
<evidence type="ECO:0000256" key="2">
    <source>
        <dbReference type="ARBA" id="ARBA00022475"/>
    </source>
</evidence>
<dbReference type="AlphaFoldDB" id="A0AAU8G0J2"/>
<dbReference type="PRINTS" id="PR00702">
    <property type="entry name" value="ACRIFLAVINRP"/>
</dbReference>
<dbReference type="RefSeq" id="WP_353707478.1">
    <property type="nucleotide sequence ID" value="NZ_CP159290.1"/>
</dbReference>
<feature type="region of interest" description="Disordered" evidence="7">
    <location>
        <begin position="469"/>
        <end position="495"/>
    </location>
</feature>
<dbReference type="Gene3D" id="1.20.1640.10">
    <property type="entry name" value="Multidrug efflux transporter AcrB transmembrane domain"/>
    <property type="match status" value="2"/>
</dbReference>
<keyword evidence="5 8" id="KW-0472">Membrane</keyword>
<evidence type="ECO:0000256" key="7">
    <source>
        <dbReference type="SAM" id="MobiDB-lite"/>
    </source>
</evidence>
<feature type="transmembrane region" description="Helical" evidence="8">
    <location>
        <begin position="806"/>
        <end position="830"/>
    </location>
</feature>
<dbReference type="EMBL" id="CP159290">
    <property type="protein sequence ID" value="XCH29135.1"/>
    <property type="molecule type" value="Genomic_DNA"/>
</dbReference>
<dbReference type="PANTHER" id="PTHR33406">
    <property type="entry name" value="MEMBRANE PROTEIN MJ1562-RELATED"/>
    <property type="match status" value="1"/>
</dbReference>
<feature type="transmembrane region" description="Helical" evidence="8">
    <location>
        <begin position="773"/>
        <end position="794"/>
    </location>
</feature>
<keyword evidence="6" id="KW-0175">Coiled coil</keyword>
<feature type="transmembrane region" description="Helical" evidence="8">
    <location>
        <begin position="688"/>
        <end position="709"/>
    </location>
</feature>
<feature type="transmembrane region" description="Helical" evidence="8">
    <location>
        <begin position="505"/>
        <end position="524"/>
    </location>
</feature>
<feature type="coiled-coil region" evidence="6">
    <location>
        <begin position="197"/>
        <end position="231"/>
    </location>
</feature>
<keyword evidence="4 8" id="KW-1133">Transmembrane helix</keyword>
<dbReference type="InterPro" id="IPR001036">
    <property type="entry name" value="Acrflvin-R"/>
</dbReference>
<evidence type="ECO:0000256" key="3">
    <source>
        <dbReference type="ARBA" id="ARBA00022692"/>
    </source>
</evidence>
<dbReference type="InterPro" id="IPR050545">
    <property type="entry name" value="Mycobact_MmpL"/>
</dbReference>
<feature type="transmembrane region" description="Helical" evidence="8">
    <location>
        <begin position="299"/>
        <end position="320"/>
    </location>
</feature>
<evidence type="ECO:0000313" key="10">
    <source>
        <dbReference type="EMBL" id="XCH29135.1"/>
    </source>
</evidence>
<feature type="coiled-coil region" evidence="6">
    <location>
        <begin position="145"/>
        <end position="172"/>
    </location>
</feature>